<dbReference type="EMBL" id="JACGWS010000001">
    <property type="protein sequence ID" value="MBC8753155.1"/>
    <property type="molecule type" value="Genomic_DNA"/>
</dbReference>
<organism evidence="1 2">
    <name type="scientific">Kordia aestuariivivens</name>
    <dbReference type="NCBI Taxonomy" id="2759037"/>
    <lineage>
        <taxon>Bacteria</taxon>
        <taxon>Pseudomonadati</taxon>
        <taxon>Bacteroidota</taxon>
        <taxon>Flavobacteriia</taxon>
        <taxon>Flavobacteriales</taxon>
        <taxon>Flavobacteriaceae</taxon>
        <taxon>Kordia</taxon>
    </lineage>
</organism>
<name>A0ABR7Q3N4_9FLAO</name>
<reference evidence="1 2" key="1">
    <citation type="submission" date="2020-07" db="EMBL/GenBank/DDBJ databases">
        <title>Description of Kordia aestuariivivens sp. nov., isolated from a tidal flat.</title>
        <authorList>
            <person name="Park S."/>
            <person name="Yoon J.-H."/>
        </authorList>
    </citation>
    <scope>NUCLEOTIDE SEQUENCE [LARGE SCALE GENOMIC DNA]</scope>
    <source>
        <strain evidence="1 2">YSTF-M3</strain>
    </source>
</reference>
<evidence type="ECO:0000313" key="1">
    <source>
        <dbReference type="EMBL" id="MBC8753155.1"/>
    </source>
</evidence>
<evidence type="ECO:0000313" key="2">
    <source>
        <dbReference type="Proteomes" id="UP000619238"/>
    </source>
</evidence>
<proteinExistence type="predicted"/>
<dbReference type="Proteomes" id="UP000619238">
    <property type="component" value="Unassembled WGS sequence"/>
</dbReference>
<comment type="caution">
    <text evidence="1">The sequence shown here is derived from an EMBL/GenBank/DDBJ whole genome shotgun (WGS) entry which is preliminary data.</text>
</comment>
<sequence length="73" mass="7413">MKKKKFKSLKLNKKTISSAQAGRVVGATGPCVTIPILMSYILGCGGGDDGGASFAVECPFSKGTIDASNAGEC</sequence>
<gene>
    <name evidence="1" type="ORF">H2O64_00635</name>
</gene>
<protein>
    <recommendedName>
        <fullName evidence="3">Bacteriocin</fullName>
    </recommendedName>
</protein>
<dbReference type="RefSeq" id="WP_187560200.1">
    <property type="nucleotide sequence ID" value="NZ_JACGWS010000001.1"/>
</dbReference>
<keyword evidence="2" id="KW-1185">Reference proteome</keyword>
<evidence type="ECO:0008006" key="3">
    <source>
        <dbReference type="Google" id="ProtNLM"/>
    </source>
</evidence>
<accession>A0ABR7Q3N4</accession>